<protein>
    <submittedName>
        <fullName evidence="3">Protein kinase-like protein</fullName>
    </submittedName>
</protein>
<dbReference type="Proteomes" id="UP000294678">
    <property type="component" value="Unassembled WGS sequence"/>
</dbReference>
<dbReference type="InterPro" id="IPR000719">
    <property type="entry name" value="Prot_kinase_dom"/>
</dbReference>
<dbReference type="SUPFAM" id="SSF56112">
    <property type="entry name" value="Protein kinase-like (PK-like)"/>
    <property type="match status" value="1"/>
</dbReference>
<keyword evidence="1" id="KW-0175">Coiled coil</keyword>
<feature type="coiled-coil region" evidence="1">
    <location>
        <begin position="704"/>
        <end position="808"/>
    </location>
</feature>
<dbReference type="PANTHER" id="PTHR44167:SF24">
    <property type="entry name" value="SERINE_THREONINE-PROTEIN KINASE CHK2"/>
    <property type="match status" value="1"/>
</dbReference>
<name>A0AA46I5L8_9FUSO</name>
<feature type="domain" description="Protein kinase" evidence="2">
    <location>
        <begin position="89"/>
        <end position="581"/>
    </location>
</feature>
<dbReference type="AlphaFoldDB" id="A0AA46I5L8"/>
<dbReference type="Gene3D" id="1.10.510.10">
    <property type="entry name" value="Transferase(Phosphotransferase) domain 1"/>
    <property type="match status" value="1"/>
</dbReference>
<keyword evidence="4" id="KW-1185">Reference proteome</keyword>
<gene>
    <name evidence="3" type="ORF">EV215_1179</name>
</gene>
<dbReference type="EMBL" id="SOBG01000004">
    <property type="protein sequence ID" value="TDT70626.1"/>
    <property type="molecule type" value="Genomic_DNA"/>
</dbReference>
<sequence>MSKNIKVNESEKKEYKLYIDEKWYIPIDKNGYTKGTCYEGALGVVIQLKNDRGGVYALKIPRLLADTLKENAYICELLNEEEKNVTEIFTTQDDIGRDGLLRGSLLSEKIIQKPIQSINSTSEEARKQNGQIIAVQYNKGKMPRFCGIKVDEEGEIKLFPEGVKLEELPLENKKDFEKLKKNAMDGNSPWQKTIVLYEPIENRRVISYLDVLEFLKEENEYNKLWYVGLPSIVYEWGNSTLSEVIINRKNKEWDLINYLELNRTLLDGLNSLHHRNIIHSDIRPANIMYMGNYTNPKNYKLIDYGSFNKHDVGIIDGNKVSDEHFSRILGPTLSKERTSPFYAPERKSDIERENADTAVFVNNEDDTVRILLGWRGELLEEDIVKEEVIENIKEFKYPKEIEENPKYDSSLLIPGDKIQIREYIFQIEDVGITENGNKILLCSKNYWKIFHGKIIIASKEIIETGAWMSIPRTTELRQWSFATDIYGVGAIFLYTLFFGGLEKDELQTAENQFAEMLSELDSIPFFKNMWVDLAPLCAQIEKFYEEDTDKSKIENFIFNPEDYLDFAKDMEKDNIQKKSFLEYAKYITFLITYSVKETRKILKLLNYNYIYFIYAMHYALNCLHRRVSLLNEDEKEENFIKSSEKVVYPFCKSRINNRDDKNQAVLKAIDYLDRFIKILNSKKFDSFILGEEEKERNNPQHIPATELRRRFVELNDKHNNLEIKMEKMKELNSRLEEEKNENEKRIKELEQIRKALELQKEKINNDFKEKLEREKELEKIVEEKKEYIKNLEYTLAQEKTKIEEIENNYKYVVNDNEKIKSTVYEIVASAKKKLGFGYSDEVIDELLLQINKLKSEKQ</sequence>
<proteinExistence type="predicted"/>
<evidence type="ECO:0000256" key="1">
    <source>
        <dbReference type="SAM" id="Coils"/>
    </source>
</evidence>
<accession>A0AA46I5L8</accession>
<dbReference type="GO" id="GO:0004674">
    <property type="term" value="F:protein serine/threonine kinase activity"/>
    <property type="evidence" value="ECO:0007669"/>
    <property type="project" value="TreeGrafter"/>
</dbReference>
<keyword evidence="3" id="KW-0808">Transferase</keyword>
<dbReference type="PROSITE" id="PS50011">
    <property type="entry name" value="PROTEIN_KINASE_DOM"/>
    <property type="match status" value="1"/>
</dbReference>
<evidence type="ECO:0000313" key="3">
    <source>
        <dbReference type="EMBL" id="TDT70626.1"/>
    </source>
</evidence>
<dbReference type="RefSeq" id="WP_134113060.1">
    <property type="nucleotide sequence ID" value="NZ_SOBG01000004.1"/>
</dbReference>
<keyword evidence="3" id="KW-0418">Kinase</keyword>
<comment type="caution">
    <text evidence="3">The sequence shown here is derived from an EMBL/GenBank/DDBJ whole genome shotgun (WGS) entry which is preliminary data.</text>
</comment>
<reference evidence="3 4" key="1">
    <citation type="submission" date="2019-03" db="EMBL/GenBank/DDBJ databases">
        <title>Genomic Encyclopedia of Type Strains, Phase IV (KMG-IV): sequencing the most valuable type-strain genomes for metagenomic binning, comparative biology and taxonomic classification.</title>
        <authorList>
            <person name="Goeker M."/>
        </authorList>
    </citation>
    <scope>NUCLEOTIDE SEQUENCE [LARGE SCALE GENOMIC DNA]</scope>
    <source>
        <strain evidence="3 4">DSM 100055</strain>
    </source>
</reference>
<dbReference type="GO" id="GO:0005737">
    <property type="term" value="C:cytoplasm"/>
    <property type="evidence" value="ECO:0007669"/>
    <property type="project" value="TreeGrafter"/>
</dbReference>
<evidence type="ECO:0000259" key="2">
    <source>
        <dbReference type="PROSITE" id="PS50011"/>
    </source>
</evidence>
<organism evidence="3 4">
    <name type="scientific">Hypnocyclicus thermotrophus</name>
    <dbReference type="NCBI Taxonomy" id="1627895"/>
    <lineage>
        <taxon>Bacteria</taxon>
        <taxon>Fusobacteriati</taxon>
        <taxon>Fusobacteriota</taxon>
        <taxon>Fusobacteriia</taxon>
        <taxon>Fusobacteriales</taxon>
        <taxon>Fusobacteriaceae</taxon>
        <taxon>Hypnocyclicus</taxon>
    </lineage>
</organism>
<evidence type="ECO:0000313" key="4">
    <source>
        <dbReference type="Proteomes" id="UP000294678"/>
    </source>
</evidence>
<dbReference type="GO" id="GO:0005524">
    <property type="term" value="F:ATP binding"/>
    <property type="evidence" value="ECO:0007669"/>
    <property type="project" value="InterPro"/>
</dbReference>
<dbReference type="PANTHER" id="PTHR44167">
    <property type="entry name" value="OVARIAN-SPECIFIC SERINE/THREONINE-PROTEIN KINASE LOK-RELATED"/>
    <property type="match status" value="1"/>
</dbReference>
<dbReference type="InterPro" id="IPR011009">
    <property type="entry name" value="Kinase-like_dom_sf"/>
</dbReference>
<dbReference type="SMART" id="SM00220">
    <property type="entry name" value="S_TKc"/>
    <property type="match status" value="1"/>
</dbReference>